<feature type="non-terminal residue" evidence="2">
    <location>
        <position position="1"/>
    </location>
</feature>
<sequence>LQEARDQSEFLLLHTKDVPGRDKKLMARKYNLLKLKPITAETGNPFAAPTQFSNVVLIVEGKKLHVNKEFLAIHSPVFAEMFFGESTEKGKQEVE</sequence>
<proteinExistence type="predicted"/>
<evidence type="ECO:0000313" key="3">
    <source>
        <dbReference type="Proteomes" id="UP001328107"/>
    </source>
</evidence>
<reference evidence="3" key="1">
    <citation type="submission" date="2022-10" db="EMBL/GenBank/DDBJ databases">
        <title>Genome assembly of Pristionchus species.</title>
        <authorList>
            <person name="Yoshida K."/>
            <person name="Sommer R.J."/>
        </authorList>
    </citation>
    <scope>NUCLEOTIDE SEQUENCE [LARGE SCALE GENOMIC DNA]</scope>
    <source>
        <strain evidence="3">RS5460</strain>
    </source>
</reference>
<dbReference type="AlphaFoldDB" id="A0AAN5D3M6"/>
<dbReference type="PANTHER" id="PTHR22744">
    <property type="entry name" value="HELIX LOOP HELIX PROTEIN 21-RELATED"/>
    <property type="match status" value="1"/>
</dbReference>
<dbReference type="PANTHER" id="PTHR22744:SF14">
    <property type="entry name" value="BTB DOMAIN-CONTAINING PROTEIN-RELATED"/>
    <property type="match status" value="1"/>
</dbReference>
<dbReference type="Proteomes" id="UP001328107">
    <property type="component" value="Unassembled WGS sequence"/>
</dbReference>
<feature type="domain" description="BTB" evidence="1">
    <location>
        <begin position="53"/>
        <end position="95"/>
    </location>
</feature>
<keyword evidence="3" id="KW-1185">Reference proteome</keyword>
<organism evidence="2 3">
    <name type="scientific">Pristionchus mayeri</name>
    <dbReference type="NCBI Taxonomy" id="1317129"/>
    <lineage>
        <taxon>Eukaryota</taxon>
        <taxon>Metazoa</taxon>
        <taxon>Ecdysozoa</taxon>
        <taxon>Nematoda</taxon>
        <taxon>Chromadorea</taxon>
        <taxon>Rhabditida</taxon>
        <taxon>Rhabditina</taxon>
        <taxon>Diplogasteromorpha</taxon>
        <taxon>Diplogasteroidea</taxon>
        <taxon>Neodiplogasteridae</taxon>
        <taxon>Pristionchus</taxon>
    </lineage>
</organism>
<dbReference type="InterPro" id="IPR000210">
    <property type="entry name" value="BTB/POZ_dom"/>
</dbReference>
<gene>
    <name evidence="2" type="ORF">PMAYCL1PPCAC_25682</name>
</gene>
<dbReference type="InterPro" id="IPR011333">
    <property type="entry name" value="SKP1/BTB/POZ_sf"/>
</dbReference>
<dbReference type="PROSITE" id="PS50097">
    <property type="entry name" value="BTB"/>
    <property type="match status" value="1"/>
</dbReference>
<feature type="non-terminal residue" evidence="2">
    <location>
        <position position="95"/>
    </location>
</feature>
<dbReference type="EMBL" id="BTRK01000005">
    <property type="protein sequence ID" value="GMR55487.1"/>
    <property type="molecule type" value="Genomic_DNA"/>
</dbReference>
<comment type="caution">
    <text evidence="2">The sequence shown here is derived from an EMBL/GenBank/DDBJ whole genome shotgun (WGS) entry which is preliminary data.</text>
</comment>
<dbReference type="Gene3D" id="3.30.710.10">
    <property type="entry name" value="Potassium Channel Kv1.1, Chain A"/>
    <property type="match status" value="1"/>
</dbReference>
<accession>A0AAN5D3M6</accession>
<protein>
    <recommendedName>
        <fullName evidence="1">BTB domain-containing protein</fullName>
    </recommendedName>
</protein>
<dbReference type="SUPFAM" id="SSF54695">
    <property type="entry name" value="POZ domain"/>
    <property type="match status" value="1"/>
</dbReference>
<name>A0AAN5D3M6_9BILA</name>
<dbReference type="Pfam" id="PF00651">
    <property type="entry name" value="BTB"/>
    <property type="match status" value="1"/>
</dbReference>
<evidence type="ECO:0000313" key="2">
    <source>
        <dbReference type="EMBL" id="GMR55487.1"/>
    </source>
</evidence>
<dbReference type="CDD" id="cd18186">
    <property type="entry name" value="BTB_POZ_ZBTB_KLHL-like"/>
    <property type="match status" value="1"/>
</dbReference>
<evidence type="ECO:0000259" key="1">
    <source>
        <dbReference type="PROSITE" id="PS50097"/>
    </source>
</evidence>